<reference evidence="3 4" key="1">
    <citation type="submission" date="2017-09" db="EMBL/GenBank/DDBJ databases">
        <title>Genome sequences of Natrinema ejinorence JCM 13890T.</title>
        <authorList>
            <person name="Roh S.W."/>
            <person name="Kim Y.B."/>
            <person name="Kim J.Y."/>
        </authorList>
    </citation>
    <scope>NUCLEOTIDE SEQUENCE [LARGE SCALE GENOMIC DNA]</scope>
    <source>
        <strain evidence="3 4">JCM 13890</strain>
    </source>
</reference>
<feature type="region of interest" description="Disordered" evidence="1">
    <location>
        <begin position="1"/>
        <end position="28"/>
    </location>
</feature>
<dbReference type="EMBL" id="NXNI01000001">
    <property type="protein sequence ID" value="PCR90891.1"/>
    <property type="molecule type" value="Genomic_DNA"/>
</dbReference>
<keyword evidence="2" id="KW-0812">Transmembrane</keyword>
<comment type="caution">
    <text evidence="3">The sequence shown here is derived from an EMBL/GenBank/DDBJ whole genome shotgun (WGS) entry which is preliminary data.</text>
</comment>
<dbReference type="Pfam" id="PF23958">
    <property type="entry name" value="DUF7287"/>
    <property type="match status" value="1"/>
</dbReference>
<dbReference type="OrthoDB" id="125215at2157"/>
<gene>
    <name evidence="3" type="ORF">CP557_10390</name>
</gene>
<name>A0A2A5QVL9_9EURY</name>
<evidence type="ECO:0000256" key="2">
    <source>
        <dbReference type="SAM" id="Phobius"/>
    </source>
</evidence>
<proteinExistence type="predicted"/>
<dbReference type="Proteomes" id="UP000219689">
    <property type="component" value="Unassembled WGS sequence"/>
</dbReference>
<dbReference type="InterPro" id="IPR056613">
    <property type="entry name" value="DUF7287"/>
</dbReference>
<protein>
    <submittedName>
        <fullName evidence="3">Uncharacterized protein</fullName>
    </submittedName>
</protein>
<keyword evidence="2" id="KW-0472">Membrane</keyword>
<sequence length="184" mass="20181">MSRKRTPDRRQDRTRARRPRTVSLSMDDRGQTTQDFAVGIGLFLLAVAFVFLFLPTIGTPYESSAGADRAQADRIADRIVYDLSTETPNEIDGSGFNSEYNEKDLSTQLGLRASSSDDMVYDRINVSIEAFDGTPVDESELSGGDVYHNQSAASSARIVTIDDDGISADSSDCNPGCRLVVRVW</sequence>
<organism evidence="3 4">
    <name type="scientific">Natrinema ejinorense</name>
    <dbReference type="NCBI Taxonomy" id="373386"/>
    <lineage>
        <taxon>Archaea</taxon>
        <taxon>Methanobacteriati</taxon>
        <taxon>Methanobacteriota</taxon>
        <taxon>Stenosarchaea group</taxon>
        <taxon>Halobacteria</taxon>
        <taxon>Halobacteriales</taxon>
        <taxon>Natrialbaceae</taxon>
        <taxon>Natrinema</taxon>
    </lineage>
</organism>
<keyword evidence="4" id="KW-1185">Reference proteome</keyword>
<evidence type="ECO:0000256" key="1">
    <source>
        <dbReference type="SAM" id="MobiDB-lite"/>
    </source>
</evidence>
<keyword evidence="2" id="KW-1133">Transmembrane helix</keyword>
<dbReference type="AlphaFoldDB" id="A0A2A5QVL9"/>
<evidence type="ECO:0000313" key="3">
    <source>
        <dbReference type="EMBL" id="PCR90891.1"/>
    </source>
</evidence>
<dbReference type="RefSeq" id="WP_097379837.1">
    <property type="nucleotide sequence ID" value="NZ_NXNI01000001.1"/>
</dbReference>
<accession>A0A2A5QVL9</accession>
<evidence type="ECO:0000313" key="4">
    <source>
        <dbReference type="Proteomes" id="UP000219689"/>
    </source>
</evidence>
<feature type="transmembrane region" description="Helical" evidence="2">
    <location>
        <begin position="36"/>
        <end position="54"/>
    </location>
</feature>